<evidence type="ECO:0000313" key="20">
    <source>
        <dbReference type="EMBL" id="EFN59491.1"/>
    </source>
</evidence>
<dbReference type="Pfam" id="PF06883">
    <property type="entry name" value="RNA_pol_Rpa2_4"/>
    <property type="match status" value="1"/>
</dbReference>
<evidence type="ECO:0000256" key="11">
    <source>
        <dbReference type="ARBA" id="ARBA00026088"/>
    </source>
</evidence>
<evidence type="ECO:0000256" key="10">
    <source>
        <dbReference type="ARBA" id="ARBA00023242"/>
    </source>
</evidence>
<dbReference type="eggNOG" id="KOG0216">
    <property type="taxonomic scope" value="Eukaryota"/>
</dbReference>
<gene>
    <name evidence="20" type="ORF">CHLNCDRAFT_138110</name>
</gene>
<dbReference type="InterPro" id="IPR007642">
    <property type="entry name" value="RNA_pol_Rpb2_2"/>
</dbReference>
<evidence type="ECO:0000256" key="4">
    <source>
        <dbReference type="ARBA" id="ARBA00006835"/>
    </source>
</evidence>
<dbReference type="GO" id="GO:0009536">
    <property type="term" value="C:plastid"/>
    <property type="evidence" value="ECO:0007669"/>
    <property type="project" value="UniProtKB-SubCell"/>
</dbReference>
<dbReference type="FunFam" id="3.90.1100.10:FF:000008">
    <property type="entry name" value="DNA-directed RNA polymerase subunit beta"/>
    <property type="match status" value="1"/>
</dbReference>
<evidence type="ECO:0000259" key="16">
    <source>
        <dbReference type="Pfam" id="PF04561"/>
    </source>
</evidence>
<feature type="domain" description="DNA-directed RNA polymerase subunit 2 hybrid-binding" evidence="15">
    <location>
        <begin position="687"/>
        <end position="742"/>
    </location>
</feature>
<dbReference type="GO" id="GO:0032549">
    <property type="term" value="F:ribonucleoside binding"/>
    <property type="evidence" value="ECO:0007669"/>
    <property type="project" value="InterPro"/>
</dbReference>
<comment type="function">
    <text evidence="1">DNA-dependent RNA polymerase catalyzes the transcription of DNA into RNA using the four ribonucleoside triphosphates as substrates.</text>
</comment>
<dbReference type="OMA" id="YIMALRR"/>
<keyword evidence="6" id="KW-0240">DNA-directed RNA polymerase</keyword>
<evidence type="ECO:0000256" key="3">
    <source>
        <dbReference type="ARBA" id="ARBA00004474"/>
    </source>
</evidence>
<dbReference type="Pfam" id="PF04561">
    <property type="entry name" value="RNA_pol_Rpb2_2"/>
    <property type="match status" value="1"/>
</dbReference>
<dbReference type="OrthoDB" id="10248617at2759"/>
<evidence type="ECO:0000256" key="12">
    <source>
        <dbReference type="ARBA" id="ARBA00032782"/>
    </source>
</evidence>
<dbReference type="AlphaFoldDB" id="E1Z5A3"/>
<evidence type="ECO:0000313" key="21">
    <source>
        <dbReference type="Proteomes" id="UP000008141"/>
    </source>
</evidence>
<feature type="domain" description="RNA polymerase Rpb2" evidence="16">
    <location>
        <begin position="192"/>
        <end position="362"/>
    </location>
</feature>
<dbReference type="InterPro" id="IPR014724">
    <property type="entry name" value="RNA_pol_RPB2_OB-fold"/>
</dbReference>
<reference evidence="20 21" key="1">
    <citation type="journal article" date="2010" name="Plant Cell">
        <title>The Chlorella variabilis NC64A genome reveals adaptation to photosymbiosis, coevolution with viruses, and cryptic sex.</title>
        <authorList>
            <person name="Blanc G."/>
            <person name="Duncan G."/>
            <person name="Agarkova I."/>
            <person name="Borodovsky M."/>
            <person name="Gurnon J."/>
            <person name="Kuo A."/>
            <person name="Lindquist E."/>
            <person name="Lucas S."/>
            <person name="Pangilinan J."/>
            <person name="Polle J."/>
            <person name="Salamov A."/>
            <person name="Terry A."/>
            <person name="Yamada T."/>
            <person name="Dunigan D.D."/>
            <person name="Grigoriev I.V."/>
            <person name="Claverie J.M."/>
            <person name="Van Etten J.L."/>
        </authorList>
    </citation>
    <scope>NUCLEOTIDE SEQUENCE [LARGE SCALE GENOMIC DNA]</scope>
    <source>
        <strain evidence="20 21">NC64A</strain>
    </source>
</reference>
<evidence type="ECO:0000256" key="1">
    <source>
        <dbReference type="ARBA" id="ARBA00004026"/>
    </source>
</evidence>
<dbReference type="EMBL" id="GL433836">
    <property type="protein sequence ID" value="EFN59491.1"/>
    <property type="molecule type" value="Genomic_DNA"/>
</dbReference>
<evidence type="ECO:0000256" key="5">
    <source>
        <dbReference type="ARBA" id="ARBA00012418"/>
    </source>
</evidence>
<protein>
    <recommendedName>
        <fullName evidence="5">DNA-directed RNA polymerase</fullName>
        <ecNumber evidence="5">2.7.7.6</ecNumber>
    </recommendedName>
    <alternativeName>
        <fullName evidence="12">PEP</fullName>
    </alternativeName>
</protein>
<dbReference type="InterPro" id="IPR009674">
    <property type="entry name" value="Rpa2_dom_4"/>
</dbReference>
<dbReference type="Pfam" id="PF04565">
    <property type="entry name" value="RNA_pol_Rpb2_3"/>
    <property type="match status" value="1"/>
</dbReference>
<dbReference type="GeneID" id="17358740"/>
<feature type="domain" description="RNA polymerase Rpb2" evidence="18">
    <location>
        <begin position="443"/>
        <end position="499"/>
    </location>
</feature>
<dbReference type="EC" id="2.7.7.6" evidence="5"/>
<dbReference type="Gene3D" id="3.90.1100.10">
    <property type="match status" value="2"/>
</dbReference>
<proteinExistence type="inferred from homology"/>
<name>E1Z5A3_CHLVA</name>
<keyword evidence="21" id="KW-1185">Reference proteome</keyword>
<dbReference type="Gene3D" id="2.40.270.10">
    <property type="entry name" value="DNA-directed RNA polymerase, subunit 2, domain 6"/>
    <property type="match status" value="1"/>
</dbReference>
<evidence type="ECO:0000259" key="17">
    <source>
        <dbReference type="Pfam" id="PF04563"/>
    </source>
</evidence>
<dbReference type="InterPro" id="IPR007120">
    <property type="entry name" value="DNA-dir_RNAP_su2_dom"/>
</dbReference>
<dbReference type="InterPro" id="IPR007645">
    <property type="entry name" value="RNA_pol_Rpb2_3"/>
</dbReference>
<dbReference type="InParanoid" id="E1Z5A3"/>
<dbReference type="FunCoup" id="E1Z5A3">
    <property type="interactions" value="1662"/>
</dbReference>
<dbReference type="Proteomes" id="UP000008141">
    <property type="component" value="Unassembled WGS sequence"/>
</dbReference>
<dbReference type="RefSeq" id="XP_005851593.1">
    <property type="nucleotide sequence ID" value="XM_005851531.1"/>
</dbReference>
<evidence type="ECO:0000256" key="6">
    <source>
        <dbReference type="ARBA" id="ARBA00022478"/>
    </source>
</evidence>
<dbReference type="InterPro" id="IPR037033">
    <property type="entry name" value="DNA-dir_RNAP_su2_hyb_sf"/>
</dbReference>
<dbReference type="KEGG" id="cvr:CHLNCDRAFT_138110"/>
<dbReference type="GO" id="GO:0003899">
    <property type="term" value="F:DNA-directed RNA polymerase activity"/>
    <property type="evidence" value="ECO:0007669"/>
    <property type="project" value="UniProtKB-EC"/>
</dbReference>
<dbReference type="STRING" id="554065.E1Z5A3"/>
<dbReference type="Gene3D" id="3.90.1070.20">
    <property type="match status" value="1"/>
</dbReference>
<evidence type="ECO:0000256" key="13">
    <source>
        <dbReference type="ARBA" id="ARBA00048552"/>
    </source>
</evidence>
<dbReference type="Pfam" id="PF04563">
    <property type="entry name" value="RNA_pol_Rpb2_1"/>
    <property type="match status" value="1"/>
</dbReference>
<dbReference type="InterPro" id="IPR037034">
    <property type="entry name" value="RNA_pol_Rpb2_2_sf"/>
</dbReference>
<evidence type="ECO:0000256" key="9">
    <source>
        <dbReference type="ARBA" id="ARBA00023163"/>
    </source>
</evidence>
<keyword evidence="8" id="KW-0548">Nucleotidyltransferase</keyword>
<dbReference type="GO" id="GO:0005634">
    <property type="term" value="C:nucleus"/>
    <property type="evidence" value="ECO:0007669"/>
    <property type="project" value="UniProtKB-SubCell"/>
</dbReference>
<evidence type="ECO:0000259" key="18">
    <source>
        <dbReference type="Pfam" id="PF04565"/>
    </source>
</evidence>
<dbReference type="Gene3D" id="2.40.50.150">
    <property type="match status" value="1"/>
</dbReference>
<comment type="subunit">
    <text evidence="11">In plastids the minimal PEP RNA polymerase catalytic core is composed of four subunits: alpha, beta, beta', and beta''. When a (nuclear-encoded) sigma factor is associated with the core the holoenzyme is formed, which can initiate transcription.</text>
</comment>
<feature type="domain" description="RNA polymerase beta subunit protrusion" evidence="17">
    <location>
        <begin position="20"/>
        <end position="397"/>
    </location>
</feature>
<dbReference type="SUPFAM" id="SSF64484">
    <property type="entry name" value="beta and beta-prime subunits of DNA dependent RNA-polymerase"/>
    <property type="match status" value="1"/>
</dbReference>
<feature type="domain" description="DNA-directed RNA polymerase I subunit RPA2" evidence="19">
    <location>
        <begin position="552"/>
        <end position="624"/>
    </location>
</feature>
<accession>E1Z5A3</accession>
<feature type="non-terminal residue" evidence="20">
    <location>
        <position position="743"/>
    </location>
</feature>
<dbReference type="Pfam" id="PF00562">
    <property type="entry name" value="RNA_pol_Rpb2_6"/>
    <property type="match status" value="1"/>
</dbReference>
<dbReference type="GO" id="GO:0003677">
    <property type="term" value="F:DNA binding"/>
    <property type="evidence" value="ECO:0007669"/>
    <property type="project" value="InterPro"/>
</dbReference>
<dbReference type="Gene3D" id="3.90.1110.10">
    <property type="entry name" value="RNA polymerase Rpb2, domain 2"/>
    <property type="match status" value="1"/>
</dbReference>
<dbReference type="InterPro" id="IPR007644">
    <property type="entry name" value="RNA_pol_bsu_protrusion"/>
</dbReference>
<comment type="subcellular location">
    <subcellularLocation>
        <location evidence="2">Nucleus</location>
    </subcellularLocation>
    <subcellularLocation>
        <location evidence="3">Plastid</location>
    </subcellularLocation>
</comment>
<dbReference type="GO" id="GO:0006351">
    <property type="term" value="P:DNA-templated transcription"/>
    <property type="evidence" value="ECO:0007669"/>
    <property type="project" value="InterPro"/>
</dbReference>
<evidence type="ECO:0000259" key="19">
    <source>
        <dbReference type="Pfam" id="PF06883"/>
    </source>
</evidence>
<evidence type="ECO:0000256" key="8">
    <source>
        <dbReference type="ARBA" id="ARBA00022695"/>
    </source>
</evidence>
<evidence type="ECO:0000256" key="14">
    <source>
        <dbReference type="RuleBase" id="RU000434"/>
    </source>
</evidence>
<keyword evidence="10" id="KW-0539">Nucleus</keyword>
<sequence length="743" mass="82957">MAYMRTQVQGERIPSQLEALAQPHVDSYDFFLGEGMQHVIDNMDGIEIEQPVSKTRHRFWFENPSVSRPIREDSGAAASGDQRLFPRECREARTTYKAPFTCDLVYQVEGMPEQRLSKRLGGLPVMLKSKACYLRNMTRRELVARKEESNEFGGTFICNGIERIIRMLNRRHYIMALRRGAYHKRGPSFTEMATLIRCVRQDESSLTNRCHYLADGSCVFALTIRRAEYFIPAGIVLKCFLEVSDRELYGKLVGSVAAGSGHQSFVAERAELLLRQAKQFGLHTRVHCVEYLGRLFRATLDAPDRKTDYQVGEQLLRDLLFIHLDQPADKLQLTVQMLLKLYALADRQCGEDNPDALTHHEVLLPGHLLLKVLREQLETALEAFRQQVRRDLDTRPEVVNLQDEQYIRKTAERMQDVGAKFEYLLNTGNLVSRSGLDLSQSTGYLSHFRSIHRGAYFAELRTTTVRKLLPESWGFLCPVHTPDGSPCGLLNHFTAACRVVTHESEEPEEVLAAVTKASAGVLGGLGMVPVAPNLPAPPTPGHLCVQVDGRVVGHVRASLAGAMVAHLRAIKAASLAAEEQLTPGATLVPLHDEEMSVPSHAEVVHIPYERGAPYPGIFIFTQARTPGREAARMIRAVRQIASGAAEMIGSLEQNNMAIRMPDGGEGGTKGLKFTHAEFATGSMLSVVASLTPYSDFNQSPRNMYQCQMAKQTMGTPAQALAHRTDNKMYRIQTPQTPIARTKR</sequence>
<evidence type="ECO:0000256" key="2">
    <source>
        <dbReference type="ARBA" id="ARBA00004123"/>
    </source>
</evidence>
<dbReference type="GO" id="GO:0000428">
    <property type="term" value="C:DNA-directed RNA polymerase complex"/>
    <property type="evidence" value="ECO:0007669"/>
    <property type="project" value="UniProtKB-KW"/>
</dbReference>
<keyword evidence="7" id="KW-0808">Transferase</keyword>
<dbReference type="InterPro" id="IPR015712">
    <property type="entry name" value="DNA-dir_RNA_pol_su2"/>
</dbReference>
<dbReference type="PANTHER" id="PTHR20856">
    <property type="entry name" value="DNA-DIRECTED RNA POLYMERASE I SUBUNIT 2"/>
    <property type="match status" value="1"/>
</dbReference>
<comment type="similarity">
    <text evidence="4 14">Belongs to the RNA polymerase beta chain family.</text>
</comment>
<organism evidence="21">
    <name type="scientific">Chlorella variabilis</name>
    <name type="common">Green alga</name>
    <dbReference type="NCBI Taxonomy" id="554065"/>
    <lineage>
        <taxon>Eukaryota</taxon>
        <taxon>Viridiplantae</taxon>
        <taxon>Chlorophyta</taxon>
        <taxon>core chlorophytes</taxon>
        <taxon>Trebouxiophyceae</taxon>
        <taxon>Chlorellales</taxon>
        <taxon>Chlorellaceae</taxon>
        <taxon>Chlorella clade</taxon>
        <taxon>Chlorella</taxon>
    </lineage>
</organism>
<evidence type="ECO:0000256" key="7">
    <source>
        <dbReference type="ARBA" id="ARBA00022679"/>
    </source>
</evidence>
<keyword evidence="9" id="KW-0804">Transcription</keyword>
<evidence type="ECO:0000259" key="15">
    <source>
        <dbReference type="Pfam" id="PF00562"/>
    </source>
</evidence>
<comment type="catalytic activity">
    <reaction evidence="13">
        <text>RNA(n) + a ribonucleoside 5'-triphosphate = RNA(n+1) + diphosphate</text>
        <dbReference type="Rhea" id="RHEA:21248"/>
        <dbReference type="Rhea" id="RHEA-COMP:14527"/>
        <dbReference type="Rhea" id="RHEA-COMP:17342"/>
        <dbReference type="ChEBI" id="CHEBI:33019"/>
        <dbReference type="ChEBI" id="CHEBI:61557"/>
        <dbReference type="ChEBI" id="CHEBI:140395"/>
        <dbReference type="EC" id="2.7.7.6"/>
    </reaction>
</comment>